<organism evidence="1">
    <name type="scientific">marine sediment metagenome</name>
    <dbReference type="NCBI Taxonomy" id="412755"/>
    <lineage>
        <taxon>unclassified sequences</taxon>
        <taxon>metagenomes</taxon>
        <taxon>ecological metagenomes</taxon>
    </lineage>
</organism>
<evidence type="ECO:0008006" key="2">
    <source>
        <dbReference type="Google" id="ProtNLM"/>
    </source>
</evidence>
<gene>
    <name evidence="1" type="ORF">LCGC14_2489880</name>
</gene>
<reference evidence="1" key="1">
    <citation type="journal article" date="2015" name="Nature">
        <title>Complex archaea that bridge the gap between prokaryotes and eukaryotes.</title>
        <authorList>
            <person name="Spang A."/>
            <person name="Saw J.H."/>
            <person name="Jorgensen S.L."/>
            <person name="Zaremba-Niedzwiedzka K."/>
            <person name="Martijn J."/>
            <person name="Lind A.E."/>
            <person name="van Eijk R."/>
            <person name="Schleper C."/>
            <person name="Guy L."/>
            <person name="Ettema T.J."/>
        </authorList>
    </citation>
    <scope>NUCLEOTIDE SEQUENCE</scope>
</reference>
<proteinExistence type="predicted"/>
<comment type="caution">
    <text evidence="1">The sequence shown here is derived from an EMBL/GenBank/DDBJ whole genome shotgun (WGS) entry which is preliminary data.</text>
</comment>
<sequence>MDHPAKYTIGDILKAVDVERERFKEWTMKGFIESSEKVRQGKRILHLYSQLDAYCIGLFKHLIEKAGLSRASSAAFCRTWKKEAKELPLNLPGIMWNFLVFYRRGDEFFWHQLVNLHPHLADDEEEWWDRELERALLGTEIQEAIKKYPDFDNIIVVNFAKIRDGINERLKKLE</sequence>
<accession>A0A0F9DGV3</accession>
<dbReference type="AlphaFoldDB" id="A0A0F9DGV3"/>
<dbReference type="EMBL" id="LAZR01039437">
    <property type="protein sequence ID" value="KKL17006.1"/>
    <property type="molecule type" value="Genomic_DNA"/>
</dbReference>
<evidence type="ECO:0000313" key="1">
    <source>
        <dbReference type="EMBL" id="KKL17006.1"/>
    </source>
</evidence>
<protein>
    <recommendedName>
        <fullName evidence="2">HTH merR-type domain-containing protein</fullName>
    </recommendedName>
</protein>
<name>A0A0F9DGV3_9ZZZZ</name>